<feature type="chain" id="PRO_5030820493" description="Secreted protein" evidence="1">
    <location>
        <begin position="26"/>
        <end position="138"/>
    </location>
</feature>
<sequence>MNVRVAAGAALTAAALCAVPATASADDPNVPRNGVLPAGTYHITQHPANVLGTPLHNCDLQVFPDAATVVLACGDSSRTGRQDAIGPDETYVTFEGVPLGLDLRDIDPGQGQWGGTVNIAATSVTAPYQIAGISLQRR</sequence>
<proteinExistence type="predicted"/>
<dbReference type="RefSeq" id="WP_085997366.1">
    <property type="nucleotide sequence ID" value="NZ_CAWPHS010000023.1"/>
</dbReference>
<organism evidence="2 3">
    <name type="scientific">Nocardia veterana</name>
    <dbReference type="NCBI Taxonomy" id="132249"/>
    <lineage>
        <taxon>Bacteria</taxon>
        <taxon>Bacillati</taxon>
        <taxon>Actinomycetota</taxon>
        <taxon>Actinomycetes</taxon>
        <taxon>Mycobacteriales</taxon>
        <taxon>Nocardiaceae</taxon>
        <taxon>Nocardia</taxon>
    </lineage>
</organism>
<evidence type="ECO:0000256" key="1">
    <source>
        <dbReference type="SAM" id="SignalP"/>
    </source>
</evidence>
<dbReference type="AlphaFoldDB" id="A0A7X6LUK6"/>
<accession>A0A7X6LUK6</accession>
<comment type="caution">
    <text evidence="2">The sequence shown here is derived from an EMBL/GenBank/DDBJ whole genome shotgun (WGS) entry which is preliminary data.</text>
</comment>
<name>A0A7X6LUK6_9NOCA</name>
<gene>
    <name evidence="2" type="ORF">HGA07_04645</name>
</gene>
<evidence type="ECO:0008006" key="4">
    <source>
        <dbReference type="Google" id="ProtNLM"/>
    </source>
</evidence>
<reference evidence="2 3" key="1">
    <citation type="submission" date="2020-04" db="EMBL/GenBank/DDBJ databases">
        <title>MicrobeNet Type strains.</title>
        <authorList>
            <person name="Nicholson A.C."/>
        </authorList>
    </citation>
    <scope>NUCLEOTIDE SEQUENCE [LARGE SCALE GENOMIC DNA]</scope>
    <source>
        <strain evidence="2 3">DSM 44445</strain>
    </source>
</reference>
<dbReference type="Proteomes" id="UP000523447">
    <property type="component" value="Unassembled WGS sequence"/>
</dbReference>
<keyword evidence="1" id="KW-0732">Signal</keyword>
<feature type="signal peptide" evidence="1">
    <location>
        <begin position="1"/>
        <end position="25"/>
    </location>
</feature>
<dbReference type="EMBL" id="JAAXPE010000003">
    <property type="protein sequence ID" value="NKY84911.1"/>
    <property type="molecule type" value="Genomic_DNA"/>
</dbReference>
<keyword evidence="3" id="KW-1185">Reference proteome</keyword>
<evidence type="ECO:0000313" key="3">
    <source>
        <dbReference type="Proteomes" id="UP000523447"/>
    </source>
</evidence>
<evidence type="ECO:0000313" key="2">
    <source>
        <dbReference type="EMBL" id="NKY84911.1"/>
    </source>
</evidence>
<protein>
    <recommendedName>
        <fullName evidence="4">Secreted protein</fullName>
    </recommendedName>
</protein>